<organism evidence="1 2">
    <name type="scientific">Bacillus thermotolerans</name>
    <name type="common">Quasibacillus thermotolerans</name>
    <dbReference type="NCBI Taxonomy" id="1221996"/>
    <lineage>
        <taxon>Bacteria</taxon>
        <taxon>Bacillati</taxon>
        <taxon>Bacillota</taxon>
        <taxon>Bacilli</taxon>
        <taxon>Bacillales</taxon>
        <taxon>Bacillaceae</taxon>
        <taxon>Bacillus</taxon>
    </lineage>
</organism>
<protein>
    <submittedName>
        <fullName evidence="1">Uncharacterized protein</fullName>
    </submittedName>
</protein>
<gene>
    <name evidence="1" type="ORF">QY95_02174</name>
</gene>
<dbReference type="EMBL" id="JWIR02000004">
    <property type="protein sequence ID" value="KKB43188.1"/>
    <property type="molecule type" value="Genomic_DNA"/>
</dbReference>
<proteinExistence type="predicted"/>
<evidence type="ECO:0000313" key="1">
    <source>
        <dbReference type="EMBL" id="KKB43188.1"/>
    </source>
</evidence>
<reference evidence="1" key="1">
    <citation type="submission" date="2015-02" db="EMBL/GenBank/DDBJ databases">
        <title>Genome Assembly of Bacillaceae bacterium MTCC 8252.</title>
        <authorList>
            <person name="Verma A."/>
            <person name="Khatri I."/>
            <person name="Mual P."/>
            <person name="Subramanian S."/>
            <person name="Krishnamurthi S."/>
        </authorList>
    </citation>
    <scope>NUCLEOTIDE SEQUENCE [LARGE SCALE GENOMIC DNA]</scope>
    <source>
        <strain evidence="1">MTCC 8252</strain>
    </source>
</reference>
<dbReference type="Proteomes" id="UP000031563">
    <property type="component" value="Unassembled WGS sequence"/>
</dbReference>
<sequence length="45" mass="5047">MAKGNMDVSRSYHFATSLSQEKGEAAALSLFFFLIYSHYPFSAQP</sequence>
<accession>A0A0F5HU72</accession>
<evidence type="ECO:0000313" key="2">
    <source>
        <dbReference type="Proteomes" id="UP000031563"/>
    </source>
</evidence>
<keyword evidence="2" id="KW-1185">Reference proteome</keyword>
<accession>A0A0F5ICK5</accession>
<name>A0A0F5ICK5_BACTR</name>
<comment type="caution">
    <text evidence="1">The sequence shown here is derived from an EMBL/GenBank/DDBJ whole genome shotgun (WGS) entry which is preliminary data.</text>
</comment>
<dbReference type="AlphaFoldDB" id="A0A0F5ICK5"/>